<evidence type="ECO:0000256" key="2">
    <source>
        <dbReference type="ARBA" id="ARBA00023125"/>
    </source>
</evidence>
<keyword evidence="1" id="KW-0815">Transposition</keyword>
<dbReference type="AlphaFoldDB" id="A0A5J4QBF3"/>
<dbReference type="EMBL" id="SNRY01004242">
    <property type="protein sequence ID" value="KAA6318284.1"/>
    <property type="molecule type" value="Genomic_DNA"/>
</dbReference>
<comment type="caution">
    <text evidence="4">The sequence shown here is derived from an EMBL/GenBank/DDBJ whole genome shotgun (WGS) entry which is preliminary data.</text>
</comment>
<dbReference type="GO" id="GO:0003677">
    <property type="term" value="F:DNA binding"/>
    <property type="evidence" value="ECO:0007669"/>
    <property type="project" value="UniProtKB-KW"/>
</dbReference>
<keyword evidence="2" id="KW-0238">DNA-binding</keyword>
<gene>
    <name evidence="4" type="ORF">EZS27_031686</name>
</gene>
<dbReference type="InterPro" id="IPR001207">
    <property type="entry name" value="Transposase_mutator"/>
</dbReference>
<name>A0A5J4QBF3_9ZZZZ</name>
<accession>A0A5J4QBF3</accession>
<evidence type="ECO:0000256" key="1">
    <source>
        <dbReference type="ARBA" id="ARBA00022578"/>
    </source>
</evidence>
<protein>
    <submittedName>
        <fullName evidence="4">Uncharacterized protein</fullName>
    </submittedName>
</protein>
<evidence type="ECO:0000256" key="3">
    <source>
        <dbReference type="ARBA" id="ARBA00023172"/>
    </source>
</evidence>
<keyword evidence="3" id="KW-0233">DNA recombination</keyword>
<dbReference type="GO" id="GO:0006313">
    <property type="term" value="P:DNA transposition"/>
    <property type="evidence" value="ECO:0007669"/>
    <property type="project" value="InterPro"/>
</dbReference>
<dbReference type="Pfam" id="PF00872">
    <property type="entry name" value="Transposase_mut"/>
    <property type="match status" value="1"/>
</dbReference>
<dbReference type="GO" id="GO:0004803">
    <property type="term" value="F:transposase activity"/>
    <property type="evidence" value="ECO:0007669"/>
    <property type="project" value="InterPro"/>
</dbReference>
<sequence>MRHHQINATLFYSYYLNGKIRKYTKNKLSFPNDEALKKSVYLCIAEIEKKWTQPVWNWG</sequence>
<evidence type="ECO:0000313" key="4">
    <source>
        <dbReference type="EMBL" id="KAA6318284.1"/>
    </source>
</evidence>
<reference evidence="4" key="1">
    <citation type="submission" date="2019-03" db="EMBL/GenBank/DDBJ databases">
        <title>Single cell metagenomics reveals metabolic interactions within the superorganism composed of flagellate Streblomastix strix and complex community of Bacteroidetes bacteria on its surface.</title>
        <authorList>
            <person name="Treitli S.C."/>
            <person name="Kolisko M."/>
            <person name="Husnik F."/>
            <person name="Keeling P."/>
            <person name="Hampl V."/>
        </authorList>
    </citation>
    <scope>NUCLEOTIDE SEQUENCE</scope>
    <source>
        <strain evidence="4">STM</strain>
    </source>
</reference>
<proteinExistence type="predicted"/>
<organism evidence="4">
    <name type="scientific">termite gut metagenome</name>
    <dbReference type="NCBI Taxonomy" id="433724"/>
    <lineage>
        <taxon>unclassified sequences</taxon>
        <taxon>metagenomes</taxon>
        <taxon>organismal metagenomes</taxon>
    </lineage>
</organism>